<organism evidence="2 3">
    <name type="scientific">Salmonella enterica subsp. arizonae</name>
    <dbReference type="NCBI Taxonomy" id="59203"/>
    <lineage>
        <taxon>Bacteria</taxon>
        <taxon>Pseudomonadati</taxon>
        <taxon>Pseudomonadota</taxon>
        <taxon>Gammaproteobacteria</taxon>
        <taxon>Enterobacterales</taxon>
        <taxon>Enterobacteriaceae</taxon>
        <taxon>Salmonella</taxon>
    </lineage>
</organism>
<name>A0A379TQI5_SALER</name>
<feature type="region of interest" description="Disordered" evidence="1">
    <location>
        <begin position="1"/>
        <end position="42"/>
    </location>
</feature>
<dbReference type="AlphaFoldDB" id="A0A379TQI5"/>
<accession>A0A379TQI5</accession>
<feature type="compositionally biased region" description="Polar residues" evidence="1">
    <location>
        <begin position="26"/>
        <end position="38"/>
    </location>
</feature>
<reference evidence="2 3" key="1">
    <citation type="submission" date="2018-06" db="EMBL/GenBank/DDBJ databases">
        <authorList>
            <consortium name="Pathogen Informatics"/>
            <person name="Doyle S."/>
        </authorList>
    </citation>
    <scope>NUCLEOTIDE SEQUENCE [LARGE SCALE GENOMIC DNA]</scope>
    <source>
        <strain evidence="2 3">NCTC7303</strain>
    </source>
</reference>
<dbReference type="EMBL" id="UGXC01000004">
    <property type="protein sequence ID" value="SUG52867.1"/>
    <property type="molecule type" value="Genomic_DNA"/>
</dbReference>
<evidence type="ECO:0000256" key="1">
    <source>
        <dbReference type="SAM" id="MobiDB-lite"/>
    </source>
</evidence>
<proteinExistence type="predicted"/>
<sequence>MFGQQTLPNTQGGMLRGIGYPDRMLNHSQPMSPQNSRDAATWHPAENHQSLKLKVRADIINAIGADTIHAPAQQICRPLGLIDGINQNP</sequence>
<dbReference type="Proteomes" id="UP000255443">
    <property type="component" value="Unassembled WGS sequence"/>
</dbReference>
<gene>
    <name evidence="2" type="ORF">NCTC7303_05195</name>
</gene>
<protein>
    <submittedName>
        <fullName evidence="2">Membrane protein</fullName>
    </submittedName>
</protein>
<evidence type="ECO:0000313" key="3">
    <source>
        <dbReference type="Proteomes" id="UP000255443"/>
    </source>
</evidence>
<feature type="compositionally biased region" description="Polar residues" evidence="1">
    <location>
        <begin position="1"/>
        <end position="12"/>
    </location>
</feature>
<evidence type="ECO:0000313" key="2">
    <source>
        <dbReference type="EMBL" id="SUG52867.1"/>
    </source>
</evidence>